<comment type="caution">
    <text evidence="25">The sequence shown here is derived from an EMBL/GenBank/DDBJ whole genome shotgun (WGS) entry which is preliminary data.</text>
</comment>
<dbReference type="AlphaFoldDB" id="A0AAN9K9Y0"/>
<keyword evidence="5 19" id="KW-0808">Transferase</keyword>
<evidence type="ECO:0000256" key="3">
    <source>
        <dbReference type="ARBA" id="ARBA00022527"/>
    </source>
</evidence>
<dbReference type="Pfam" id="PF00954">
    <property type="entry name" value="S_locus_glycop"/>
    <property type="match status" value="1"/>
</dbReference>
<dbReference type="PROSITE" id="PS50948">
    <property type="entry name" value="PAN"/>
    <property type="match status" value="1"/>
</dbReference>
<dbReference type="InterPro" id="IPR000719">
    <property type="entry name" value="Prot_kinase_dom"/>
</dbReference>
<evidence type="ECO:0000256" key="7">
    <source>
        <dbReference type="ARBA" id="ARBA00022729"/>
    </source>
</evidence>
<dbReference type="FunFam" id="2.90.10.10:FF:000009">
    <property type="entry name" value="Receptor-like serine/threonine-protein kinase SD1-8"/>
    <property type="match status" value="1"/>
</dbReference>
<evidence type="ECO:0000256" key="14">
    <source>
        <dbReference type="ARBA" id="ARBA00023157"/>
    </source>
</evidence>
<dbReference type="PROSITE" id="PS50011">
    <property type="entry name" value="PROTEIN_KINASE_DOM"/>
    <property type="match status" value="1"/>
</dbReference>
<keyword evidence="16" id="KW-0325">Glycoprotein</keyword>
<dbReference type="PROSITE" id="PS50927">
    <property type="entry name" value="BULB_LECTIN"/>
    <property type="match status" value="1"/>
</dbReference>
<keyword evidence="12 20" id="KW-1133">Transmembrane helix</keyword>
<comment type="similarity">
    <text evidence="19">Belongs to the protein kinase superfamily. Ser/Thr protein kinase family.</text>
</comment>
<feature type="chain" id="PRO_5042898274" description="Receptor-like serine/threonine-protein kinase" evidence="21">
    <location>
        <begin position="37"/>
        <end position="853"/>
    </location>
</feature>
<name>A0AAN9K9Y0_CANGL</name>
<dbReference type="FunFam" id="1.10.510.10:FF:001023">
    <property type="entry name" value="Os07g0541700 protein"/>
    <property type="match status" value="1"/>
</dbReference>
<dbReference type="Gene3D" id="2.90.10.10">
    <property type="entry name" value="Bulb-type lectin domain"/>
    <property type="match status" value="1"/>
</dbReference>
<dbReference type="Gene3D" id="3.30.200.20">
    <property type="entry name" value="Phosphorylase Kinase, domain 1"/>
    <property type="match status" value="1"/>
</dbReference>
<evidence type="ECO:0000256" key="10">
    <source>
        <dbReference type="ARBA" id="ARBA00022777"/>
    </source>
</evidence>
<evidence type="ECO:0000256" key="12">
    <source>
        <dbReference type="ARBA" id="ARBA00022989"/>
    </source>
</evidence>
<dbReference type="InterPro" id="IPR003609">
    <property type="entry name" value="Pan_app"/>
</dbReference>
<organism evidence="25 26">
    <name type="scientific">Canavalia gladiata</name>
    <name type="common">Sword bean</name>
    <name type="synonym">Dolichos gladiatus</name>
    <dbReference type="NCBI Taxonomy" id="3824"/>
    <lineage>
        <taxon>Eukaryota</taxon>
        <taxon>Viridiplantae</taxon>
        <taxon>Streptophyta</taxon>
        <taxon>Embryophyta</taxon>
        <taxon>Tracheophyta</taxon>
        <taxon>Spermatophyta</taxon>
        <taxon>Magnoliopsida</taxon>
        <taxon>eudicotyledons</taxon>
        <taxon>Gunneridae</taxon>
        <taxon>Pentapetalae</taxon>
        <taxon>rosids</taxon>
        <taxon>fabids</taxon>
        <taxon>Fabales</taxon>
        <taxon>Fabaceae</taxon>
        <taxon>Papilionoideae</taxon>
        <taxon>50 kb inversion clade</taxon>
        <taxon>NPAAA clade</taxon>
        <taxon>indigoferoid/millettioid clade</taxon>
        <taxon>Phaseoleae</taxon>
        <taxon>Canavalia</taxon>
    </lineage>
</organism>
<keyword evidence="8" id="KW-0430">Lectin</keyword>
<dbReference type="CDD" id="cd01098">
    <property type="entry name" value="PAN_AP_plant"/>
    <property type="match status" value="1"/>
</dbReference>
<dbReference type="PANTHER" id="PTHR27002:SF798">
    <property type="entry name" value="S-LOCUS LECTIN KINASE FAMILY PROTEIN"/>
    <property type="match status" value="1"/>
</dbReference>
<feature type="transmembrane region" description="Helical" evidence="20">
    <location>
        <begin position="592"/>
        <end position="616"/>
    </location>
</feature>
<feature type="signal peptide" evidence="21">
    <location>
        <begin position="1"/>
        <end position="36"/>
    </location>
</feature>
<evidence type="ECO:0000259" key="24">
    <source>
        <dbReference type="PROSITE" id="PS50948"/>
    </source>
</evidence>
<dbReference type="GO" id="GO:0048544">
    <property type="term" value="P:recognition of pollen"/>
    <property type="evidence" value="ECO:0007669"/>
    <property type="project" value="InterPro"/>
</dbReference>
<gene>
    <name evidence="25" type="ORF">VNO77_36852</name>
</gene>
<evidence type="ECO:0000256" key="2">
    <source>
        <dbReference type="ARBA" id="ARBA00022475"/>
    </source>
</evidence>
<dbReference type="EMBL" id="JAYMYQ010000009">
    <property type="protein sequence ID" value="KAK7312751.1"/>
    <property type="molecule type" value="Genomic_DNA"/>
</dbReference>
<dbReference type="Proteomes" id="UP001367508">
    <property type="component" value="Unassembled WGS sequence"/>
</dbReference>
<dbReference type="SMART" id="SM00108">
    <property type="entry name" value="B_lectin"/>
    <property type="match status" value="1"/>
</dbReference>
<feature type="domain" description="Bulb-type lectin" evidence="23">
    <location>
        <begin position="37"/>
        <end position="164"/>
    </location>
</feature>
<protein>
    <recommendedName>
        <fullName evidence="19">Receptor-like serine/threonine-protein kinase</fullName>
        <ecNumber evidence="19">2.7.11.1</ecNumber>
    </recommendedName>
</protein>
<dbReference type="SUPFAM" id="SSF51110">
    <property type="entry name" value="alpha-D-mannose-specific plant lectins"/>
    <property type="match status" value="1"/>
</dbReference>
<evidence type="ECO:0000259" key="22">
    <source>
        <dbReference type="PROSITE" id="PS50011"/>
    </source>
</evidence>
<dbReference type="GO" id="GO:0030246">
    <property type="term" value="F:carbohydrate binding"/>
    <property type="evidence" value="ECO:0007669"/>
    <property type="project" value="UniProtKB-KW"/>
</dbReference>
<evidence type="ECO:0000256" key="18">
    <source>
        <dbReference type="ARBA" id="ARBA00048679"/>
    </source>
</evidence>
<dbReference type="Pfam" id="PF00069">
    <property type="entry name" value="Pkinase"/>
    <property type="match status" value="1"/>
</dbReference>
<comment type="catalytic activity">
    <reaction evidence="17 19">
        <text>L-threonyl-[protein] + ATP = O-phospho-L-threonyl-[protein] + ADP + H(+)</text>
        <dbReference type="Rhea" id="RHEA:46608"/>
        <dbReference type="Rhea" id="RHEA-COMP:11060"/>
        <dbReference type="Rhea" id="RHEA-COMP:11605"/>
        <dbReference type="ChEBI" id="CHEBI:15378"/>
        <dbReference type="ChEBI" id="CHEBI:30013"/>
        <dbReference type="ChEBI" id="CHEBI:30616"/>
        <dbReference type="ChEBI" id="CHEBI:61977"/>
        <dbReference type="ChEBI" id="CHEBI:456216"/>
        <dbReference type="EC" id="2.7.11.1"/>
    </reaction>
</comment>
<reference evidence="25 26" key="1">
    <citation type="submission" date="2024-01" db="EMBL/GenBank/DDBJ databases">
        <title>The genomes of 5 underutilized Papilionoideae crops provide insights into root nodulation and disease resistanc.</title>
        <authorList>
            <person name="Jiang F."/>
        </authorList>
    </citation>
    <scope>NUCLEOTIDE SEQUENCE [LARGE SCALE GENOMIC DNA]</scope>
    <source>
        <strain evidence="25">LVBAO_FW01</strain>
        <tissue evidence="25">Leaves</tissue>
    </source>
</reference>
<dbReference type="SUPFAM" id="SSF56112">
    <property type="entry name" value="Protein kinase-like (PK-like)"/>
    <property type="match status" value="1"/>
</dbReference>
<keyword evidence="13 20" id="KW-0472">Membrane</keyword>
<keyword evidence="6 20" id="KW-0812">Transmembrane</keyword>
<evidence type="ECO:0000259" key="23">
    <source>
        <dbReference type="PROSITE" id="PS50927"/>
    </source>
</evidence>
<dbReference type="InterPro" id="IPR011009">
    <property type="entry name" value="Kinase-like_dom_sf"/>
</dbReference>
<feature type="domain" description="Apple" evidence="24">
    <location>
        <begin position="331"/>
        <end position="413"/>
    </location>
</feature>
<evidence type="ECO:0000256" key="11">
    <source>
        <dbReference type="ARBA" id="ARBA00022840"/>
    </source>
</evidence>
<evidence type="ECO:0000256" key="21">
    <source>
        <dbReference type="SAM" id="SignalP"/>
    </source>
</evidence>
<feature type="domain" description="Protein kinase" evidence="22">
    <location>
        <begin position="590"/>
        <end position="853"/>
    </location>
</feature>
<proteinExistence type="inferred from homology"/>
<dbReference type="PIRSF" id="PIRSF000641">
    <property type="entry name" value="SRK"/>
    <property type="match status" value="1"/>
</dbReference>
<dbReference type="EC" id="2.7.11.1" evidence="19"/>
<dbReference type="GO" id="GO:0004674">
    <property type="term" value="F:protein serine/threonine kinase activity"/>
    <property type="evidence" value="ECO:0007669"/>
    <property type="project" value="UniProtKB-KW"/>
</dbReference>
<keyword evidence="26" id="KW-1185">Reference proteome</keyword>
<dbReference type="PANTHER" id="PTHR27002">
    <property type="entry name" value="RECEPTOR-LIKE SERINE/THREONINE-PROTEIN KINASE SD1-8"/>
    <property type="match status" value="1"/>
</dbReference>
<keyword evidence="11 19" id="KW-0067">ATP-binding</keyword>
<evidence type="ECO:0000256" key="19">
    <source>
        <dbReference type="PIRNR" id="PIRNR000641"/>
    </source>
</evidence>
<keyword evidence="9 19" id="KW-0547">Nucleotide-binding</keyword>
<dbReference type="InterPro" id="IPR036426">
    <property type="entry name" value="Bulb-type_lectin_dom_sf"/>
</dbReference>
<evidence type="ECO:0000256" key="16">
    <source>
        <dbReference type="ARBA" id="ARBA00023180"/>
    </source>
</evidence>
<evidence type="ECO:0000256" key="9">
    <source>
        <dbReference type="ARBA" id="ARBA00022741"/>
    </source>
</evidence>
<evidence type="ECO:0000256" key="6">
    <source>
        <dbReference type="ARBA" id="ARBA00022692"/>
    </source>
</evidence>
<keyword evidence="14" id="KW-1015">Disulfide bond</keyword>
<evidence type="ECO:0000256" key="20">
    <source>
        <dbReference type="SAM" id="Phobius"/>
    </source>
</evidence>
<dbReference type="InterPro" id="IPR001480">
    <property type="entry name" value="Bulb-type_lectin_dom"/>
</dbReference>
<evidence type="ECO:0000256" key="5">
    <source>
        <dbReference type="ARBA" id="ARBA00022679"/>
    </source>
</evidence>
<keyword evidence="15" id="KW-0675">Receptor</keyword>
<dbReference type="InterPro" id="IPR024171">
    <property type="entry name" value="SRK-like_kinase"/>
</dbReference>
<evidence type="ECO:0000313" key="25">
    <source>
        <dbReference type="EMBL" id="KAK7312751.1"/>
    </source>
</evidence>
<dbReference type="InterPro" id="IPR000858">
    <property type="entry name" value="S_locus_glycoprot_dom"/>
</dbReference>
<keyword evidence="4" id="KW-0597">Phosphoprotein</keyword>
<dbReference type="PROSITE" id="PS00108">
    <property type="entry name" value="PROTEIN_KINASE_ST"/>
    <property type="match status" value="1"/>
</dbReference>
<evidence type="ECO:0000256" key="15">
    <source>
        <dbReference type="ARBA" id="ARBA00023170"/>
    </source>
</evidence>
<evidence type="ECO:0000256" key="1">
    <source>
        <dbReference type="ARBA" id="ARBA00004251"/>
    </source>
</evidence>
<dbReference type="InterPro" id="IPR008271">
    <property type="entry name" value="Ser/Thr_kinase_AS"/>
</dbReference>
<dbReference type="Pfam" id="PF08276">
    <property type="entry name" value="PAN_2"/>
    <property type="match status" value="1"/>
</dbReference>
<evidence type="ECO:0000256" key="17">
    <source>
        <dbReference type="ARBA" id="ARBA00047899"/>
    </source>
</evidence>
<dbReference type="SMART" id="SM00220">
    <property type="entry name" value="S_TKc"/>
    <property type="match status" value="1"/>
</dbReference>
<keyword evidence="2" id="KW-1003">Cell membrane</keyword>
<dbReference type="GO" id="GO:0005886">
    <property type="term" value="C:plasma membrane"/>
    <property type="evidence" value="ECO:0007669"/>
    <property type="project" value="UniProtKB-SubCell"/>
</dbReference>
<sequence length="853" mass="95798">MKGHGVFVLSSNTRSIAIVLLNLYVWFLCFSQQCCAGDTLKPGEKIIGNETSLVSGPKKFKLGFFSAGGAGTYLGIWYAGSEPETQTVVWVGNRENPIGVDSTGVFEIAEDGNLVVSDTRGKTYWSSELKASSPLSTNRIVKLMDSGNLVLVDEQLKMNLWESFDHPTDTFLPGMNVSLELSCWRSPQDPGRGNFTFKMLQTKEKRYAILNHNQLYWESENEIQRDLMKDHDDDMSDEVYQLLSSNITQSVYEKRLFINSTGYLQFLLRDNQNDYSPWLQPKSSCLIYNYCGYFASCNDNSENMCECLPGFDSPPPKGEGDLRCARKTESCDEDSTTFLNLVMVKVGIPDEKIMAENEAECRSVCLKKCLGCQAYSYKTPASESTCWIWTQNLSTLKEEYHSGDGRNIFVRVHKSDIAPTPKTCEPCGTNMVPYPLSTGTHCGDPTYFHFICNKSTLQLSFFTTTTMTDSHVVTSIEPELRKFSIQINVSHRCNAYTRNSDGITISPPFDTTSNNSCSDQVEVNWQPPSEPTCAESTGCHGWNHSTCRGNRCLCNANYYWNVDLLTCSQGVISPPISTIEKPKGKESTGSSLSLILGTTLTGVVTLACIIVIAFVCRRKIALKLRQDKENIRRNRGRFYDSERHVQDLIDMEVLEEKDNEGIEVPYFDFESILEATDHFSEANKLGKGGYGQVYKGKLEGDPTKSVLLEWPMRFDIILGVARGLLYLHQDSRLRVIHRDLKTSNILLDGEMQPKISDFGLARIFAGKETEASTQRVVGTYGYMSPEYALDGLFSTKSDVFSFGVQIQYCLSYSNVPRNAQHHSKEARKRLQTLAVRFGISIESYNSGVKVFML</sequence>
<evidence type="ECO:0000256" key="8">
    <source>
        <dbReference type="ARBA" id="ARBA00022734"/>
    </source>
</evidence>
<accession>A0AAN9K9Y0</accession>
<keyword evidence="10 19" id="KW-0418">Kinase</keyword>
<dbReference type="SMART" id="SM00473">
    <property type="entry name" value="PAN_AP"/>
    <property type="match status" value="1"/>
</dbReference>
<comment type="subcellular location">
    <subcellularLocation>
        <location evidence="1">Cell membrane</location>
        <topology evidence="1">Single-pass type I membrane protein</topology>
    </subcellularLocation>
</comment>
<keyword evidence="3 19" id="KW-0723">Serine/threonine-protein kinase</keyword>
<evidence type="ECO:0000256" key="13">
    <source>
        <dbReference type="ARBA" id="ARBA00023136"/>
    </source>
</evidence>
<dbReference type="GO" id="GO:0005524">
    <property type="term" value="F:ATP binding"/>
    <property type="evidence" value="ECO:0007669"/>
    <property type="project" value="UniProtKB-KW"/>
</dbReference>
<dbReference type="Gene3D" id="1.10.510.10">
    <property type="entry name" value="Transferase(Phosphotransferase) domain 1"/>
    <property type="match status" value="1"/>
</dbReference>
<evidence type="ECO:0000256" key="4">
    <source>
        <dbReference type="ARBA" id="ARBA00022553"/>
    </source>
</evidence>
<keyword evidence="7 21" id="KW-0732">Signal</keyword>
<comment type="catalytic activity">
    <reaction evidence="18 19">
        <text>L-seryl-[protein] + ATP = O-phospho-L-seryl-[protein] + ADP + H(+)</text>
        <dbReference type="Rhea" id="RHEA:17989"/>
        <dbReference type="Rhea" id="RHEA-COMP:9863"/>
        <dbReference type="Rhea" id="RHEA-COMP:11604"/>
        <dbReference type="ChEBI" id="CHEBI:15378"/>
        <dbReference type="ChEBI" id="CHEBI:29999"/>
        <dbReference type="ChEBI" id="CHEBI:30616"/>
        <dbReference type="ChEBI" id="CHEBI:83421"/>
        <dbReference type="ChEBI" id="CHEBI:456216"/>
        <dbReference type="EC" id="2.7.11.1"/>
    </reaction>
</comment>
<dbReference type="CDD" id="cd00028">
    <property type="entry name" value="B_lectin"/>
    <property type="match status" value="1"/>
</dbReference>
<evidence type="ECO:0000313" key="26">
    <source>
        <dbReference type="Proteomes" id="UP001367508"/>
    </source>
</evidence>
<dbReference type="Pfam" id="PF01453">
    <property type="entry name" value="B_lectin"/>
    <property type="match status" value="1"/>
</dbReference>